<comment type="caution">
    <text evidence="1">The sequence shown here is derived from an EMBL/GenBank/DDBJ whole genome shotgun (WGS) entry which is preliminary data.</text>
</comment>
<dbReference type="Proteomes" id="UP000193144">
    <property type="component" value="Unassembled WGS sequence"/>
</dbReference>
<proteinExistence type="predicted"/>
<sequence>MFQDIPKAIFNVPFMIVQRFLLTSSPSHSCRRDFNRLAHGSGCSPCTRSSTAKSSHCTLSRTIITFMHVQSHESETSWKRTSSSARYVRVTCRATHRLITPLPPPRPACISTHTRHQKQLAPPLPLCNLQTSLDRRLDRLAPPVKSDIGASTQVKAPVYGGQSNPATLSIRIITRPPHFSCTP</sequence>
<dbReference type="AlphaFoldDB" id="A0A1Y1Y9I0"/>
<keyword evidence="2" id="KW-1185">Reference proteome</keyword>
<dbReference type="EMBL" id="MCFA01000302">
    <property type="protein sequence ID" value="ORX94669.1"/>
    <property type="molecule type" value="Genomic_DNA"/>
</dbReference>
<name>A0A1Y1Y9I0_9PLEO</name>
<accession>A0A1Y1Y9I0</accession>
<evidence type="ECO:0000313" key="1">
    <source>
        <dbReference type="EMBL" id="ORX94669.1"/>
    </source>
</evidence>
<organism evidence="1 2">
    <name type="scientific">Clohesyomyces aquaticus</name>
    <dbReference type="NCBI Taxonomy" id="1231657"/>
    <lineage>
        <taxon>Eukaryota</taxon>
        <taxon>Fungi</taxon>
        <taxon>Dikarya</taxon>
        <taxon>Ascomycota</taxon>
        <taxon>Pezizomycotina</taxon>
        <taxon>Dothideomycetes</taxon>
        <taxon>Pleosporomycetidae</taxon>
        <taxon>Pleosporales</taxon>
        <taxon>Lindgomycetaceae</taxon>
        <taxon>Clohesyomyces</taxon>
    </lineage>
</organism>
<evidence type="ECO:0000313" key="2">
    <source>
        <dbReference type="Proteomes" id="UP000193144"/>
    </source>
</evidence>
<reference evidence="1 2" key="1">
    <citation type="submission" date="2016-07" db="EMBL/GenBank/DDBJ databases">
        <title>Pervasive Adenine N6-methylation of Active Genes in Fungi.</title>
        <authorList>
            <consortium name="DOE Joint Genome Institute"/>
            <person name="Mondo S.J."/>
            <person name="Dannebaum R.O."/>
            <person name="Kuo R.C."/>
            <person name="Labutti K."/>
            <person name="Haridas S."/>
            <person name="Kuo A."/>
            <person name="Salamov A."/>
            <person name="Ahrendt S.R."/>
            <person name="Lipzen A."/>
            <person name="Sullivan W."/>
            <person name="Andreopoulos W.B."/>
            <person name="Clum A."/>
            <person name="Lindquist E."/>
            <person name="Daum C."/>
            <person name="Ramamoorthy G.K."/>
            <person name="Gryganskyi A."/>
            <person name="Culley D."/>
            <person name="Magnuson J.K."/>
            <person name="James T.Y."/>
            <person name="O'Malley M.A."/>
            <person name="Stajich J.E."/>
            <person name="Spatafora J.W."/>
            <person name="Visel A."/>
            <person name="Grigoriev I.V."/>
        </authorList>
    </citation>
    <scope>NUCLEOTIDE SEQUENCE [LARGE SCALE GENOMIC DNA]</scope>
    <source>
        <strain evidence="1 2">CBS 115471</strain>
    </source>
</reference>
<protein>
    <submittedName>
        <fullName evidence="1">Uncharacterized protein</fullName>
    </submittedName>
</protein>
<gene>
    <name evidence="1" type="ORF">BCR34DRAFT_219893</name>
</gene>